<evidence type="ECO:0000256" key="2">
    <source>
        <dbReference type="ARBA" id="ARBA00025743"/>
    </source>
</evidence>
<comment type="caution">
    <text evidence="6">The sequence shown here is derived from an EMBL/GenBank/DDBJ whole genome shotgun (WGS) entry which is preliminary data.</text>
</comment>
<comment type="catalytic activity">
    <reaction evidence="3 4">
        <text>RX + glutathione = an S-substituted glutathione + a halide anion + H(+)</text>
        <dbReference type="Rhea" id="RHEA:16437"/>
        <dbReference type="ChEBI" id="CHEBI:15378"/>
        <dbReference type="ChEBI" id="CHEBI:16042"/>
        <dbReference type="ChEBI" id="CHEBI:17792"/>
        <dbReference type="ChEBI" id="CHEBI:57925"/>
        <dbReference type="ChEBI" id="CHEBI:90779"/>
        <dbReference type="EC" id="2.5.1.18"/>
    </reaction>
</comment>
<dbReference type="SUPFAM" id="SSF52833">
    <property type="entry name" value="Thioredoxin-like"/>
    <property type="match status" value="1"/>
</dbReference>
<dbReference type="GO" id="GO:0006749">
    <property type="term" value="P:glutathione metabolic process"/>
    <property type="evidence" value="ECO:0007669"/>
    <property type="project" value="TreeGrafter"/>
</dbReference>
<gene>
    <name evidence="6" type="ORF">K7X08_004040</name>
</gene>
<comment type="subcellular location">
    <subcellularLocation>
        <location evidence="4">Cytoplasm</location>
        <location evidence="4">Cytosol</location>
    </subcellularLocation>
</comment>
<protein>
    <recommendedName>
        <fullName evidence="4">Glutathione S-transferase</fullName>
        <ecNumber evidence="4">2.5.1.18</ecNumber>
    </recommendedName>
</protein>
<dbReference type="Pfam" id="PF02798">
    <property type="entry name" value="GST_N"/>
    <property type="match status" value="1"/>
</dbReference>
<dbReference type="PANTHER" id="PTHR11260:SF614">
    <property type="entry name" value="GLUTATHIONE S-TRANSFERASE"/>
    <property type="match status" value="1"/>
</dbReference>
<dbReference type="InterPro" id="IPR036249">
    <property type="entry name" value="Thioredoxin-like_sf"/>
</dbReference>
<name>A0A9Q1MLU5_9SOLA</name>
<dbReference type="FunFam" id="3.40.30.10:FF:000044">
    <property type="entry name" value="Glutathione S-transferase GSTU6"/>
    <property type="match status" value="1"/>
</dbReference>
<dbReference type="SFLD" id="SFLDG00358">
    <property type="entry name" value="Main_(cytGST)"/>
    <property type="match status" value="1"/>
</dbReference>
<dbReference type="GO" id="GO:0005829">
    <property type="term" value="C:cytosol"/>
    <property type="evidence" value="ECO:0007669"/>
    <property type="project" value="UniProtKB-SubCell"/>
</dbReference>
<dbReference type="OrthoDB" id="4951845at2759"/>
<evidence type="ECO:0000256" key="3">
    <source>
        <dbReference type="ARBA" id="ARBA00047960"/>
    </source>
</evidence>
<feature type="domain" description="GST N-terminal" evidence="5">
    <location>
        <begin position="28"/>
        <end position="107"/>
    </location>
</feature>
<reference evidence="7" key="1">
    <citation type="journal article" date="2023" name="Proc. Natl. Acad. Sci. U.S.A.">
        <title>Genomic and structural basis for evolution of tropane alkaloid biosynthesis.</title>
        <authorList>
            <person name="Wanga Y.-J."/>
            <person name="Taina T."/>
            <person name="Yua J.-Y."/>
            <person name="Lia J."/>
            <person name="Xua B."/>
            <person name="Chenc J."/>
            <person name="D'Auriad J.C."/>
            <person name="Huanga J.-P."/>
            <person name="Huanga S.-X."/>
        </authorList>
    </citation>
    <scope>NUCLEOTIDE SEQUENCE [LARGE SCALE GENOMIC DNA]</scope>
    <source>
        <strain evidence="7">cv. KIB-2019</strain>
    </source>
</reference>
<dbReference type="PANTHER" id="PTHR11260">
    <property type="entry name" value="GLUTATHIONE S-TRANSFERASE, GST, SUPERFAMILY, GST DOMAIN CONTAINING"/>
    <property type="match status" value="1"/>
</dbReference>
<keyword evidence="4" id="KW-0963">Cytoplasm</keyword>
<dbReference type="Proteomes" id="UP001152561">
    <property type="component" value="Unassembled WGS sequence"/>
</dbReference>
<dbReference type="InterPro" id="IPR004045">
    <property type="entry name" value="Glutathione_S-Trfase_N"/>
</dbReference>
<dbReference type="AlphaFoldDB" id="A0A9Q1MLU5"/>
<evidence type="ECO:0000313" key="7">
    <source>
        <dbReference type="Proteomes" id="UP001152561"/>
    </source>
</evidence>
<dbReference type="EMBL" id="JAJAGQ010000006">
    <property type="protein sequence ID" value="KAJ8559982.1"/>
    <property type="molecule type" value="Genomic_DNA"/>
</dbReference>
<dbReference type="Gene3D" id="1.20.1050.10">
    <property type="match status" value="1"/>
</dbReference>
<dbReference type="PROSITE" id="PS50404">
    <property type="entry name" value="GST_NTER"/>
    <property type="match status" value="1"/>
</dbReference>
<dbReference type="InterPro" id="IPR040079">
    <property type="entry name" value="Glutathione_S-Trfase"/>
</dbReference>
<sequence length="134" mass="15549">MHKNWRVEQNFQTNCISQFYRLFTGRKGEVKVIGSSGSVFCTRVEWALKLKGVTHEYIQEDLLNKSELLLKFNPVHKVVPVLLHDDKPIIESLIILEYINETWKGYSLLPQDSHERATARFWAKSVDDKCVIGS</sequence>
<comment type="similarity">
    <text evidence="2">Belongs to the GST superfamily. Tau family.</text>
</comment>
<evidence type="ECO:0000256" key="1">
    <source>
        <dbReference type="ARBA" id="ARBA00022679"/>
    </source>
</evidence>
<evidence type="ECO:0000313" key="6">
    <source>
        <dbReference type="EMBL" id="KAJ8559982.1"/>
    </source>
</evidence>
<dbReference type="GO" id="GO:0004364">
    <property type="term" value="F:glutathione transferase activity"/>
    <property type="evidence" value="ECO:0007669"/>
    <property type="project" value="UniProtKB-UniRule"/>
</dbReference>
<dbReference type="CDD" id="cd03058">
    <property type="entry name" value="GST_N_Tau"/>
    <property type="match status" value="1"/>
</dbReference>
<organism evidence="6 7">
    <name type="scientific">Anisodus acutangulus</name>
    <dbReference type="NCBI Taxonomy" id="402998"/>
    <lineage>
        <taxon>Eukaryota</taxon>
        <taxon>Viridiplantae</taxon>
        <taxon>Streptophyta</taxon>
        <taxon>Embryophyta</taxon>
        <taxon>Tracheophyta</taxon>
        <taxon>Spermatophyta</taxon>
        <taxon>Magnoliopsida</taxon>
        <taxon>eudicotyledons</taxon>
        <taxon>Gunneridae</taxon>
        <taxon>Pentapetalae</taxon>
        <taxon>asterids</taxon>
        <taxon>lamiids</taxon>
        <taxon>Solanales</taxon>
        <taxon>Solanaceae</taxon>
        <taxon>Solanoideae</taxon>
        <taxon>Hyoscyameae</taxon>
        <taxon>Anisodus</taxon>
    </lineage>
</organism>
<dbReference type="EC" id="2.5.1.18" evidence="4"/>
<accession>A0A9Q1MLU5</accession>
<dbReference type="SFLD" id="SFLDS00019">
    <property type="entry name" value="Glutathione_Transferase_(cytos"/>
    <property type="match status" value="1"/>
</dbReference>
<dbReference type="InterPro" id="IPR045073">
    <property type="entry name" value="Omega/Tau-like"/>
</dbReference>
<dbReference type="Gene3D" id="3.40.30.10">
    <property type="entry name" value="Glutaredoxin"/>
    <property type="match status" value="1"/>
</dbReference>
<keyword evidence="7" id="KW-1185">Reference proteome</keyword>
<comment type="function">
    <text evidence="4">Is involved in the conjugation of reduced glutathione to a wide number of exogenous and endogenous hydrophobic electrophiles.</text>
</comment>
<evidence type="ECO:0000256" key="4">
    <source>
        <dbReference type="RuleBase" id="RU369102"/>
    </source>
</evidence>
<keyword evidence="1 4" id="KW-0808">Transferase</keyword>
<evidence type="ECO:0000259" key="5">
    <source>
        <dbReference type="PROSITE" id="PS50404"/>
    </source>
</evidence>
<proteinExistence type="inferred from homology"/>